<name>A0A0P1APM6_PLAHL</name>
<dbReference type="RefSeq" id="XP_024579450.1">
    <property type="nucleotide sequence ID" value="XM_024729033.1"/>
</dbReference>
<evidence type="ECO:0000256" key="1">
    <source>
        <dbReference type="SAM" id="MobiDB-lite"/>
    </source>
</evidence>
<dbReference type="AlphaFoldDB" id="A0A0P1APM6"/>
<feature type="region of interest" description="Disordered" evidence="1">
    <location>
        <begin position="23"/>
        <end position="46"/>
    </location>
</feature>
<organism evidence="2 3">
    <name type="scientific">Plasmopara halstedii</name>
    <name type="common">Downy mildew of sunflower</name>
    <dbReference type="NCBI Taxonomy" id="4781"/>
    <lineage>
        <taxon>Eukaryota</taxon>
        <taxon>Sar</taxon>
        <taxon>Stramenopiles</taxon>
        <taxon>Oomycota</taxon>
        <taxon>Peronosporomycetes</taxon>
        <taxon>Peronosporales</taxon>
        <taxon>Peronosporaceae</taxon>
        <taxon>Plasmopara</taxon>
    </lineage>
</organism>
<dbReference type="Proteomes" id="UP000054928">
    <property type="component" value="Unassembled WGS sequence"/>
</dbReference>
<sequence length="69" mass="8011">MDDIFDKGHEHDHNEVNKIIEIFGEENPRSKKHENSRPKKDKCRKCTGRRLNPLTSVCESKHATLSSTH</sequence>
<reference evidence="3" key="1">
    <citation type="submission" date="2014-09" db="EMBL/GenBank/DDBJ databases">
        <authorList>
            <person name="Sharma Rahul"/>
            <person name="Thines Marco"/>
        </authorList>
    </citation>
    <scope>NUCLEOTIDE SEQUENCE [LARGE SCALE GENOMIC DNA]</scope>
</reference>
<evidence type="ECO:0000313" key="3">
    <source>
        <dbReference type="Proteomes" id="UP000054928"/>
    </source>
</evidence>
<dbReference type="EMBL" id="CCYD01000653">
    <property type="protein sequence ID" value="CEG43081.1"/>
    <property type="molecule type" value="Genomic_DNA"/>
</dbReference>
<feature type="compositionally biased region" description="Basic and acidic residues" evidence="1">
    <location>
        <begin position="26"/>
        <end position="38"/>
    </location>
</feature>
<proteinExistence type="predicted"/>
<protein>
    <submittedName>
        <fullName evidence="2">Uncharacterized protein</fullName>
    </submittedName>
</protein>
<keyword evidence="3" id="KW-1185">Reference proteome</keyword>
<evidence type="ECO:0000313" key="2">
    <source>
        <dbReference type="EMBL" id="CEG43081.1"/>
    </source>
</evidence>
<dbReference type="GeneID" id="36408354"/>
<accession>A0A0P1APM6</accession>